<dbReference type="PANTHER" id="PTHR36153">
    <property type="entry name" value="INNER MEMBRANE PROTEIN-RELATED"/>
    <property type="match status" value="1"/>
</dbReference>
<dbReference type="InterPro" id="IPR010623">
    <property type="entry name" value="IcmF_C"/>
</dbReference>
<protein>
    <recommendedName>
        <fullName evidence="1">Type VI secretion system IcmF C-terminal domain-containing protein</fullName>
    </recommendedName>
</protein>
<gene>
    <name evidence="2" type="ORF">BOH73_23765</name>
</gene>
<dbReference type="Proteomes" id="UP000186677">
    <property type="component" value="Unassembled WGS sequence"/>
</dbReference>
<reference evidence="2 3" key="1">
    <citation type="submission" date="2016-11" db="EMBL/GenBank/DDBJ databases">
        <title>Draft genome of Pseudomonas versuta A4R1.5.</title>
        <authorList>
            <person name="See-Too W.-S."/>
        </authorList>
    </citation>
    <scope>NUCLEOTIDE SEQUENCE [LARGE SCALE GENOMIC DNA]</scope>
    <source>
        <strain evidence="2 3">A4R1.5</strain>
    </source>
</reference>
<dbReference type="EMBL" id="MPJC01000060">
    <property type="protein sequence ID" value="OKA17106.1"/>
    <property type="molecule type" value="Genomic_DNA"/>
</dbReference>
<dbReference type="Pfam" id="PF06744">
    <property type="entry name" value="IcmF_C"/>
    <property type="match status" value="1"/>
</dbReference>
<dbReference type="RefSeq" id="WP_290439288.1">
    <property type="nucleotide sequence ID" value="NZ_MPJC01000060.1"/>
</dbReference>
<accession>A0ABX3E1S1</accession>
<organism evidence="2 3">
    <name type="scientific">Pseudomonas versuta</name>
    <dbReference type="NCBI Taxonomy" id="1788301"/>
    <lineage>
        <taxon>Bacteria</taxon>
        <taxon>Pseudomonadati</taxon>
        <taxon>Pseudomonadota</taxon>
        <taxon>Gammaproteobacteria</taxon>
        <taxon>Pseudomonadales</taxon>
        <taxon>Pseudomonadaceae</taxon>
        <taxon>Pseudomonas</taxon>
    </lineage>
</organism>
<evidence type="ECO:0000313" key="2">
    <source>
        <dbReference type="EMBL" id="OKA17106.1"/>
    </source>
</evidence>
<name>A0ABX3E1S1_9PSED</name>
<proteinExistence type="predicted"/>
<feature type="domain" description="Type VI secretion system IcmF C-terminal" evidence="1">
    <location>
        <begin position="34"/>
        <end position="133"/>
    </location>
</feature>
<feature type="non-terminal residue" evidence="2">
    <location>
        <position position="1"/>
    </location>
</feature>
<comment type="caution">
    <text evidence="2">The sequence shown here is derived from an EMBL/GenBank/DDBJ whole genome shotgun (WGS) entry which is preliminary data.</text>
</comment>
<evidence type="ECO:0000259" key="1">
    <source>
        <dbReference type="Pfam" id="PF06744"/>
    </source>
</evidence>
<dbReference type="PANTHER" id="PTHR36153:SF1">
    <property type="entry name" value="TYPE VI SECRETION SYSTEM COMPONENT TSSM1"/>
    <property type="match status" value="1"/>
</dbReference>
<keyword evidence="3" id="KW-1185">Reference proteome</keyword>
<evidence type="ECO:0000313" key="3">
    <source>
        <dbReference type="Proteomes" id="UP000186677"/>
    </source>
</evidence>
<dbReference type="InterPro" id="IPR053156">
    <property type="entry name" value="T6SS_TssM-like"/>
</dbReference>
<sequence>PQFVAAINQLSHLADVLYTDGGMGLSFELQGKAVRDVVQTTFIFNGAKHEYFNQREFWQRFNWPGSSDHPGASLSWISVRTGERLFGDYPGTWGLIRLLEQARVTPLNDGESRYRLVLDAPDGLGLTWHLRTELDAGPLALLKLRNFTLPGQIFLGENGAKTL</sequence>